<dbReference type="CDD" id="cd22363">
    <property type="entry name" value="tRNA-intron_lyase_C"/>
    <property type="match status" value="1"/>
</dbReference>
<evidence type="ECO:0000256" key="6">
    <source>
        <dbReference type="SAM" id="Phobius"/>
    </source>
</evidence>
<dbReference type="InterPro" id="IPR011856">
    <property type="entry name" value="tRNA_endonuc-like_dom_sf"/>
</dbReference>
<evidence type="ECO:0000256" key="2">
    <source>
        <dbReference type="ARBA" id="ARBA00012573"/>
    </source>
</evidence>
<sequence>MCHDNSLVYNDLVRKGLIVKDGMNYGATFSIYEDDPEQFHGHGLVFLKHSNEELKISSIIRWNRISTFANKKNLTGWNIRFSNQSGKGESYYSEEQIPTERSEHSLLKVPSGLHCGPAGRRTLIKWLEGNDDLNQKYSILDNYKLSRGINNANPGVMACRLWQESQGLPDEVSKAIVGLLKLQGIPTNVTYRVLFENYLSKQLSSLMKRHSDSQEKLSMLAEKMISMFQVTQIQPLIVDVLDLLVEIPQSAMAKILEDTYSSHHFYKISTLNIKRKIWSASPEKLNETIIPLILKALFLLRLGIFDDQMGNLSSNENLNEYNMLIGQMLQLIGDPQAECSRIVYCQTVTILKLLFIKSSLQYKTNTIKHTNVVNTSDSRIKSGMNKNVEDRMVKVSKTAECSLTFQSERFSEVKNKNLDLHYTKVLPQDLCDLYTKYANKTIGLSYSYITHSTDNKINYDLEELVESNRSLNDTFHSTDTAKSEYRSKSMNETTDSVKIENILENVISSDIDNDLLYPDRGEHYYSLIRYSLAMKCQEMYKITNANMKLIEPNFNLLQLINKVHNSVDNNLPTDELISMINKNNTYNITVKDDMELFNISFILCNPLLYNKVVSYFVYYLFNMDMMLLTSKVEIGYWIALISLGLSCTYIGIVKFILESQLKNVMKINDDDLDLKKSVSYLKPYIKVCKPVSLKKLLKYIYPIEKDSRLFILKVPPFFSNFLTSNLTSQNSSDNKSDNSILEDSVKNPFRRLGEFRIEFDDKEGSAYKIFEADPDTSFHSLLILYLPKLDSKSVNEFKGSSRSFLNLFRNDQAENSPKDTPTRTPLRFTDEENKNIILKILEQFDHQKFDSYSHIGNLLSLTNRHYSSVKSAQTTIGQINLALLNIFLEKLSTLPYTMLNTLSSTSNITKLLFKMVSIELIKTSLKNVDGLNQNSEGLKKFISSDRFKREAVVNFKTPTDYLYLKLLATIMFSDTVKPKDPVFKFAENVSNYSICTSFILLYYYKKYGKDKSTEQTLERLSKNCHKILYDKENKNNPSYPYRKWSYLFQEINKD</sequence>
<dbReference type="InterPro" id="IPR006677">
    <property type="entry name" value="tRNA_intron_Endonuc_cat-like"/>
</dbReference>
<evidence type="ECO:0000256" key="4">
    <source>
        <dbReference type="ARBA" id="ARBA00023239"/>
    </source>
</evidence>
<evidence type="ECO:0000259" key="7">
    <source>
        <dbReference type="Pfam" id="PF01974"/>
    </source>
</evidence>
<name>A0A3B0N7H3_THEAN</name>
<feature type="transmembrane region" description="Helical" evidence="6">
    <location>
        <begin position="634"/>
        <end position="657"/>
    </location>
</feature>
<keyword evidence="9" id="KW-0540">Nuclease</keyword>
<keyword evidence="3" id="KW-0819">tRNA processing</keyword>
<accession>A0A3B0N7H3</accession>
<evidence type="ECO:0000313" key="8">
    <source>
        <dbReference type="EMBL" id="SVP88976.1"/>
    </source>
</evidence>
<dbReference type="GO" id="GO:0003676">
    <property type="term" value="F:nucleic acid binding"/>
    <property type="evidence" value="ECO:0007669"/>
    <property type="project" value="InterPro"/>
</dbReference>
<dbReference type="PANTHER" id="PTHR13070:SF0">
    <property type="entry name" value="TRNA-SPLICING ENDONUCLEASE SUBUNIT SEN34"/>
    <property type="match status" value="1"/>
</dbReference>
<dbReference type="GO" id="GO:0000213">
    <property type="term" value="F:tRNA-intron lyase activity"/>
    <property type="evidence" value="ECO:0007669"/>
    <property type="project" value="UniProtKB-EC"/>
</dbReference>
<organism evidence="9">
    <name type="scientific">Theileria annulata</name>
    <dbReference type="NCBI Taxonomy" id="5874"/>
    <lineage>
        <taxon>Eukaryota</taxon>
        <taxon>Sar</taxon>
        <taxon>Alveolata</taxon>
        <taxon>Apicomplexa</taxon>
        <taxon>Aconoidasida</taxon>
        <taxon>Piroplasmida</taxon>
        <taxon>Theileriidae</taxon>
        <taxon>Theileria</taxon>
    </lineage>
</organism>
<dbReference type="EMBL" id="UIVT01000001">
    <property type="protein sequence ID" value="SVP88976.1"/>
    <property type="molecule type" value="Genomic_DNA"/>
</dbReference>
<protein>
    <recommendedName>
        <fullName evidence="2">tRNA-intron lyase</fullName>
        <ecNumber evidence="2">4.6.1.16</ecNumber>
    </recommendedName>
</protein>
<dbReference type="SUPFAM" id="SSF53032">
    <property type="entry name" value="tRNA-intron endonuclease catalytic domain-like"/>
    <property type="match status" value="1"/>
</dbReference>
<keyword evidence="4" id="KW-0456">Lyase</keyword>
<keyword evidence="6" id="KW-0472">Membrane</keyword>
<evidence type="ECO:0000256" key="3">
    <source>
        <dbReference type="ARBA" id="ARBA00022694"/>
    </source>
</evidence>
<keyword evidence="6" id="KW-1133">Transmembrane helix</keyword>
<dbReference type="Pfam" id="PF01974">
    <property type="entry name" value="tRNA_int_endo"/>
    <property type="match status" value="1"/>
</dbReference>
<dbReference type="EMBL" id="UIVS01000001">
    <property type="protein sequence ID" value="SVP90118.1"/>
    <property type="molecule type" value="Genomic_DNA"/>
</dbReference>
<dbReference type="PANTHER" id="PTHR13070">
    <property type="entry name" value="TRNA-SPLICING ENDONUCLEASE SUBUNIT SEN34-RELATED"/>
    <property type="match status" value="1"/>
</dbReference>
<feature type="domain" description="tRNA intron endonuclease catalytic" evidence="7">
    <location>
        <begin position="7"/>
        <end position="72"/>
    </location>
</feature>
<keyword evidence="9" id="KW-0378">Hydrolase</keyword>
<evidence type="ECO:0000256" key="5">
    <source>
        <dbReference type="ARBA" id="ARBA00034031"/>
    </source>
</evidence>
<keyword evidence="6" id="KW-0812">Transmembrane</keyword>
<dbReference type="VEuPathDB" id="PiroplasmaDB:TA05930"/>
<dbReference type="InterPro" id="IPR036167">
    <property type="entry name" value="tRNA_intron_Endo_cat-like_sf"/>
</dbReference>
<evidence type="ECO:0000313" key="9">
    <source>
        <dbReference type="EMBL" id="SVP90118.1"/>
    </source>
</evidence>
<dbReference type="AlphaFoldDB" id="A0A3B0N7H3"/>
<proteinExistence type="inferred from homology"/>
<gene>
    <name evidence="8" type="ORF">TAT_000082800</name>
    <name evidence="9" type="ORF">TAV_000082200</name>
</gene>
<comment type="similarity">
    <text evidence="1">Belongs to the tRNA-intron endonuclease family.</text>
</comment>
<dbReference type="GO" id="GO:0000379">
    <property type="term" value="P:tRNA-type intron splice site recognition and cleavage"/>
    <property type="evidence" value="ECO:0007669"/>
    <property type="project" value="TreeGrafter"/>
</dbReference>
<evidence type="ECO:0000256" key="1">
    <source>
        <dbReference type="ARBA" id="ARBA00008078"/>
    </source>
</evidence>
<dbReference type="EC" id="4.6.1.16" evidence="2"/>
<dbReference type="GO" id="GO:0005634">
    <property type="term" value="C:nucleus"/>
    <property type="evidence" value="ECO:0007669"/>
    <property type="project" value="UniProtKB-ARBA"/>
</dbReference>
<dbReference type="Gene3D" id="3.40.1350.10">
    <property type="match status" value="1"/>
</dbReference>
<keyword evidence="9" id="KW-0255">Endonuclease</keyword>
<comment type="catalytic activity">
    <reaction evidence="5">
        <text>pretRNA = a 3'-half-tRNA molecule with a 5'-OH end + a 5'-half-tRNA molecule with a 2',3'-cyclic phosphate end + an intron with a 2',3'-cyclic phosphate and a 5'-hydroxyl terminus.</text>
        <dbReference type="EC" id="4.6.1.16"/>
    </reaction>
</comment>
<reference evidence="9" key="1">
    <citation type="submission" date="2018-07" db="EMBL/GenBank/DDBJ databases">
        <authorList>
            <person name="Quirk P.G."/>
            <person name="Krulwich T.A."/>
        </authorList>
    </citation>
    <scope>NUCLEOTIDE SEQUENCE</scope>
    <source>
        <strain evidence="9">Anand</strain>
    </source>
</reference>